<evidence type="ECO:0000313" key="2">
    <source>
        <dbReference type="Proteomes" id="UP001529510"/>
    </source>
</evidence>
<feature type="non-terminal residue" evidence="1">
    <location>
        <position position="1"/>
    </location>
</feature>
<accession>A0ABD0NP76</accession>
<feature type="non-terminal residue" evidence="1">
    <location>
        <position position="53"/>
    </location>
</feature>
<dbReference type="AlphaFoldDB" id="A0ABD0NP76"/>
<protein>
    <submittedName>
        <fullName evidence="1">Uncharacterized protein</fullName>
    </submittedName>
</protein>
<dbReference type="Proteomes" id="UP001529510">
    <property type="component" value="Unassembled WGS sequence"/>
</dbReference>
<dbReference type="EMBL" id="JAMKFB020000020">
    <property type="protein sequence ID" value="KAL0163614.1"/>
    <property type="molecule type" value="Genomic_DNA"/>
</dbReference>
<gene>
    <name evidence="1" type="ORF">M9458_039367</name>
</gene>
<name>A0ABD0NP76_CIRMR</name>
<comment type="caution">
    <text evidence="1">The sequence shown here is derived from an EMBL/GenBank/DDBJ whole genome shotgun (WGS) entry which is preliminary data.</text>
</comment>
<organism evidence="1 2">
    <name type="scientific">Cirrhinus mrigala</name>
    <name type="common">Mrigala</name>
    <dbReference type="NCBI Taxonomy" id="683832"/>
    <lineage>
        <taxon>Eukaryota</taxon>
        <taxon>Metazoa</taxon>
        <taxon>Chordata</taxon>
        <taxon>Craniata</taxon>
        <taxon>Vertebrata</taxon>
        <taxon>Euteleostomi</taxon>
        <taxon>Actinopterygii</taxon>
        <taxon>Neopterygii</taxon>
        <taxon>Teleostei</taxon>
        <taxon>Ostariophysi</taxon>
        <taxon>Cypriniformes</taxon>
        <taxon>Cyprinidae</taxon>
        <taxon>Labeoninae</taxon>
        <taxon>Labeonini</taxon>
        <taxon>Cirrhinus</taxon>
    </lineage>
</organism>
<proteinExistence type="predicted"/>
<sequence length="53" mass="6138">EIDSFVQEFLLVVNRLPSCISTLQSLSKRPVPADLKQLQEFCCVNEARFQQLR</sequence>
<keyword evidence="2" id="KW-1185">Reference proteome</keyword>
<reference evidence="1 2" key="1">
    <citation type="submission" date="2024-05" db="EMBL/GenBank/DDBJ databases">
        <title>Genome sequencing and assembly of Indian major carp, Cirrhinus mrigala (Hamilton, 1822).</title>
        <authorList>
            <person name="Mohindra V."/>
            <person name="Chowdhury L.M."/>
            <person name="Lal K."/>
            <person name="Jena J.K."/>
        </authorList>
    </citation>
    <scope>NUCLEOTIDE SEQUENCE [LARGE SCALE GENOMIC DNA]</scope>
    <source>
        <strain evidence="1">CM1030</strain>
        <tissue evidence="1">Blood</tissue>
    </source>
</reference>
<evidence type="ECO:0000313" key="1">
    <source>
        <dbReference type="EMBL" id="KAL0163614.1"/>
    </source>
</evidence>